<evidence type="ECO:0000313" key="2">
    <source>
        <dbReference type="Proteomes" id="UP000282060"/>
    </source>
</evidence>
<evidence type="ECO:0000313" key="1">
    <source>
        <dbReference type="EMBL" id="RTR33538.1"/>
    </source>
</evidence>
<accession>A0A431WDX6</accession>
<dbReference type="SUPFAM" id="SSF89447">
    <property type="entry name" value="AbrB/MazE/MraZ-like"/>
    <property type="match status" value="1"/>
</dbReference>
<dbReference type="Proteomes" id="UP000282060">
    <property type="component" value="Unassembled WGS sequence"/>
</dbReference>
<keyword evidence="2" id="KW-1185">Reference proteome</keyword>
<proteinExistence type="predicted"/>
<dbReference type="AlphaFoldDB" id="A0A431WDX6"/>
<dbReference type="OrthoDB" id="5459182at2"/>
<protein>
    <recommendedName>
        <fullName evidence="3">AbrB/MazE/SpoVT family DNA-binding domain-containing protein</fullName>
    </recommendedName>
</protein>
<dbReference type="RefSeq" id="WP_126505092.1">
    <property type="nucleotide sequence ID" value="NZ_RXNV01000002.1"/>
</dbReference>
<sequence>MTELKLRTVGTGLGIELPQDVLDRLELHEGESICLETMSNGNYRLAKINTLVDEQMTRIEDYMHEEDA</sequence>
<name>A0A431WDX6_9GAMM</name>
<reference evidence="1 2" key="1">
    <citation type="submission" date="2018-12" db="EMBL/GenBank/DDBJ databases">
        <authorList>
            <person name="Yu L."/>
        </authorList>
    </citation>
    <scope>NUCLEOTIDE SEQUENCE [LARGE SCALE GENOMIC DNA]</scope>
    <source>
        <strain evidence="1 2">HAW-EB5</strain>
    </source>
</reference>
<gene>
    <name evidence="1" type="ORF">EKG39_07385</name>
</gene>
<dbReference type="Gene3D" id="2.10.260.10">
    <property type="match status" value="1"/>
</dbReference>
<comment type="caution">
    <text evidence="1">The sequence shown here is derived from an EMBL/GenBank/DDBJ whole genome shotgun (WGS) entry which is preliminary data.</text>
</comment>
<dbReference type="InterPro" id="IPR037914">
    <property type="entry name" value="SpoVT-AbrB_sf"/>
</dbReference>
<organism evidence="1 2">
    <name type="scientific">Shewanella atlantica</name>
    <dbReference type="NCBI Taxonomy" id="271099"/>
    <lineage>
        <taxon>Bacteria</taxon>
        <taxon>Pseudomonadati</taxon>
        <taxon>Pseudomonadota</taxon>
        <taxon>Gammaproteobacteria</taxon>
        <taxon>Alteromonadales</taxon>
        <taxon>Shewanellaceae</taxon>
        <taxon>Shewanella</taxon>
    </lineage>
</organism>
<dbReference type="EMBL" id="RXNV01000002">
    <property type="protein sequence ID" value="RTR33538.1"/>
    <property type="molecule type" value="Genomic_DNA"/>
</dbReference>
<evidence type="ECO:0008006" key="3">
    <source>
        <dbReference type="Google" id="ProtNLM"/>
    </source>
</evidence>